<organism evidence="1">
    <name type="scientific">marine sediment metagenome</name>
    <dbReference type="NCBI Taxonomy" id="412755"/>
    <lineage>
        <taxon>unclassified sequences</taxon>
        <taxon>metagenomes</taxon>
        <taxon>ecological metagenomes</taxon>
    </lineage>
</organism>
<dbReference type="EMBL" id="BARW01022205">
    <property type="protein sequence ID" value="GAI96789.1"/>
    <property type="molecule type" value="Genomic_DNA"/>
</dbReference>
<gene>
    <name evidence="1" type="ORF">S12H4_37134</name>
</gene>
<accession>X1UWP1</accession>
<protein>
    <submittedName>
        <fullName evidence="1">Uncharacterized protein</fullName>
    </submittedName>
</protein>
<sequence>MDKKKAKFSVLWVMYESTLASSIEGLRKGESTELREPLEGYRLRVWYMEGGNLKSHIYQKGELDDRAMGESWIPVAKKVRHDR</sequence>
<name>X1UWP1_9ZZZZ</name>
<proteinExistence type="predicted"/>
<comment type="caution">
    <text evidence="1">The sequence shown here is derived from an EMBL/GenBank/DDBJ whole genome shotgun (WGS) entry which is preliminary data.</text>
</comment>
<evidence type="ECO:0000313" key="1">
    <source>
        <dbReference type="EMBL" id="GAI96789.1"/>
    </source>
</evidence>
<dbReference type="AlphaFoldDB" id="X1UWP1"/>
<reference evidence="1" key="1">
    <citation type="journal article" date="2014" name="Front. Microbiol.">
        <title>High frequency of phylogenetically diverse reductive dehalogenase-homologous genes in deep subseafloor sedimentary metagenomes.</title>
        <authorList>
            <person name="Kawai M."/>
            <person name="Futagami T."/>
            <person name="Toyoda A."/>
            <person name="Takaki Y."/>
            <person name="Nishi S."/>
            <person name="Hori S."/>
            <person name="Arai W."/>
            <person name="Tsubouchi T."/>
            <person name="Morono Y."/>
            <person name="Uchiyama I."/>
            <person name="Ito T."/>
            <person name="Fujiyama A."/>
            <person name="Inagaki F."/>
            <person name="Takami H."/>
        </authorList>
    </citation>
    <scope>NUCLEOTIDE SEQUENCE</scope>
    <source>
        <strain evidence="1">Expedition CK06-06</strain>
    </source>
</reference>